<dbReference type="InterPro" id="IPR006015">
    <property type="entry name" value="Universal_stress_UspA"/>
</dbReference>
<dbReference type="EMBL" id="CP120682">
    <property type="protein sequence ID" value="WKN35674.1"/>
    <property type="molecule type" value="Genomic_DNA"/>
</dbReference>
<dbReference type="SUPFAM" id="SSF52402">
    <property type="entry name" value="Adenine nucleotide alpha hydrolases-like"/>
    <property type="match status" value="2"/>
</dbReference>
<protein>
    <submittedName>
        <fullName evidence="3">Universal stress protein</fullName>
    </submittedName>
</protein>
<gene>
    <name evidence="3" type="ORF">K4G66_25220</name>
</gene>
<dbReference type="PANTHER" id="PTHR46268">
    <property type="entry name" value="STRESS RESPONSE PROTEIN NHAX"/>
    <property type="match status" value="1"/>
</dbReference>
<sequence>MKILIPIDFSPDALKALEYATTLARLTDSMPPSPEAGTELLIYHAFQIPAGGDTHFFVDSAMLDKAERDERDKLRQLISTIPEIEQFPYRMVTRMAMPEEGIRQVIDEESVDLVVMGVRGANESAQWLGSTAFQIIKNSPCPVLVVPRITEVFQPKQVAFATDLEAVEDIPFLPFLKKLVLGWEATLQVVHVHSHPAKMKVTEAVEALVLDRVFENIPHSCHFPEDDDPAHGIAKFLQSHAIDLLIMIPRQHNALESIFHKSITKYMSSHISVPLLTLPDKA</sequence>
<organism evidence="3">
    <name type="scientific">Roseihalotalea indica</name>
    <dbReference type="NCBI Taxonomy" id="2867963"/>
    <lineage>
        <taxon>Bacteria</taxon>
        <taxon>Pseudomonadati</taxon>
        <taxon>Bacteroidota</taxon>
        <taxon>Cytophagia</taxon>
        <taxon>Cytophagales</taxon>
        <taxon>Catalimonadaceae</taxon>
        <taxon>Roseihalotalea</taxon>
    </lineage>
</organism>
<comment type="similarity">
    <text evidence="1">Belongs to the universal stress protein A family.</text>
</comment>
<dbReference type="InterPro" id="IPR006016">
    <property type="entry name" value="UspA"/>
</dbReference>
<dbReference type="AlphaFoldDB" id="A0AA49GKZ2"/>
<proteinExistence type="inferred from homology"/>
<dbReference type="PANTHER" id="PTHR46268:SF6">
    <property type="entry name" value="UNIVERSAL STRESS PROTEIN UP12"/>
    <property type="match status" value="1"/>
</dbReference>
<name>A0AA49GKZ2_9BACT</name>
<dbReference type="Gene3D" id="3.40.50.12370">
    <property type="match status" value="1"/>
</dbReference>
<feature type="domain" description="UspA" evidence="2">
    <location>
        <begin position="2"/>
        <end position="147"/>
    </location>
</feature>
<dbReference type="CDD" id="cd00293">
    <property type="entry name" value="USP-like"/>
    <property type="match status" value="1"/>
</dbReference>
<reference evidence="3" key="2">
    <citation type="journal article" date="2024" name="Antonie Van Leeuwenhoek">
        <title>Roseihalotalea indica gen. nov., sp. nov., a halophilic Bacteroidetes from mesopelagic Southwest Indian Ocean with higher carbohydrate metabolic potential.</title>
        <authorList>
            <person name="Chen B."/>
            <person name="Zhang M."/>
            <person name="Lin D."/>
            <person name="Ye J."/>
            <person name="Tang K."/>
        </authorList>
    </citation>
    <scope>NUCLEOTIDE SEQUENCE</scope>
    <source>
        <strain evidence="3">TK19036</strain>
    </source>
</reference>
<evidence type="ECO:0000256" key="1">
    <source>
        <dbReference type="ARBA" id="ARBA00008791"/>
    </source>
</evidence>
<accession>A0AA49GKZ2</accession>
<dbReference type="Pfam" id="PF00582">
    <property type="entry name" value="Usp"/>
    <property type="match status" value="1"/>
</dbReference>
<dbReference type="PRINTS" id="PR01438">
    <property type="entry name" value="UNVRSLSTRESS"/>
</dbReference>
<evidence type="ECO:0000313" key="3">
    <source>
        <dbReference type="EMBL" id="WKN35674.1"/>
    </source>
</evidence>
<reference evidence="3" key="1">
    <citation type="journal article" date="2023" name="Comput. Struct. Biotechnol. J.">
        <title>Discovery of a novel marine Bacteroidetes with a rich repertoire of carbohydrate-active enzymes.</title>
        <authorList>
            <person name="Chen B."/>
            <person name="Liu G."/>
            <person name="Chen Q."/>
            <person name="Wang H."/>
            <person name="Liu L."/>
            <person name="Tang K."/>
        </authorList>
    </citation>
    <scope>NUCLEOTIDE SEQUENCE</scope>
    <source>
        <strain evidence="3">TK19036</strain>
    </source>
</reference>
<evidence type="ECO:0000259" key="2">
    <source>
        <dbReference type="Pfam" id="PF00582"/>
    </source>
</evidence>